<sequence>MTSTGEINLLIRSEDPVALAGLEAIVDKDVAMTIVCPPGDGADDRRCRPNTREEPAAQPHVIILGEPPSKRFICENVQEILSTYGRATSRPKTLVVSQNDDDDVIVAALRVGVNGYLSRIGSPEELLHSIRIVAKGGAAFSPTIAARFSRYFSTMLSIPELTGFADLTARELEILELLADGLGNQQIARRLFLAEKTVRNYVTRIFAKLEVHDRASAAVRARDAGFGGQPEMLLGEHV</sequence>
<accession>A0ACD5AA00</accession>
<dbReference type="EMBL" id="CP146022">
    <property type="protein sequence ID" value="WWQ63982.1"/>
    <property type="molecule type" value="Genomic_DNA"/>
</dbReference>
<protein>
    <submittedName>
        <fullName evidence="1">Response regulator transcription factor</fullName>
    </submittedName>
</protein>
<name>A0ACD5AA00_9ACTN</name>
<gene>
    <name evidence="1" type="ORF">V2W30_11905</name>
</gene>
<evidence type="ECO:0000313" key="1">
    <source>
        <dbReference type="EMBL" id="WWQ63982.1"/>
    </source>
</evidence>
<dbReference type="Proteomes" id="UP001432251">
    <property type="component" value="Chromosome"/>
</dbReference>
<reference evidence="1" key="1">
    <citation type="journal article" date="2025" name="Int. J. Syst. Evol. Microbiol.">
        <title>Streptomyces citrinus sp. nov., with yellow diffusible pigment.</title>
        <authorList>
            <person name="He Y."/>
            <person name="Yang E."/>
            <person name="Xu J."/>
            <person name="Sun Y."/>
            <person name="Sun L."/>
        </authorList>
    </citation>
    <scope>NUCLEOTIDE SEQUENCE</scope>
    <source>
        <strain evidence="1">Q6</strain>
    </source>
</reference>
<keyword evidence="2" id="KW-1185">Reference proteome</keyword>
<proteinExistence type="predicted"/>
<organism evidence="1 2">
    <name type="scientific">Streptomyces citrinus</name>
    <dbReference type="NCBI Taxonomy" id="3118173"/>
    <lineage>
        <taxon>Bacteria</taxon>
        <taxon>Bacillati</taxon>
        <taxon>Actinomycetota</taxon>
        <taxon>Actinomycetes</taxon>
        <taxon>Kitasatosporales</taxon>
        <taxon>Streptomycetaceae</taxon>
        <taxon>Streptomyces</taxon>
    </lineage>
</organism>
<evidence type="ECO:0000313" key="2">
    <source>
        <dbReference type="Proteomes" id="UP001432251"/>
    </source>
</evidence>